<proteinExistence type="predicted"/>
<name>E9LS36_9VIRU</name>
<organism evidence="1">
    <name type="scientific">Clavibacter phage CN77</name>
    <dbReference type="NCBI Taxonomy" id="686440"/>
    <lineage>
        <taxon>Viruses</taxon>
    </lineage>
</organism>
<accession>E9LS36</accession>
<reference evidence="1" key="1">
    <citation type="submission" date="2010-08" db="EMBL/GenBank/DDBJ databases">
        <title>Genomic and molecular analysis of phage CMP1 from Clavibacter michiganensis ssp. michiganensis.</title>
        <authorList>
            <person name="Wittmann J."/>
            <person name="Gartemann K.-H."/>
            <person name="Eichenlaub R."/>
            <person name="Dreiseikelmann B."/>
        </authorList>
    </citation>
    <scope>NUCLEOTIDE SEQUENCE</scope>
    <source>
        <strain evidence="1">CN77</strain>
    </source>
</reference>
<gene>
    <name evidence="1" type="ORF">K15-1</name>
</gene>
<dbReference type="EMBL" id="HQ123592">
    <property type="protein sequence ID" value="ADW08991.1"/>
    <property type="molecule type" value="Genomic_DNA"/>
</dbReference>
<protein>
    <submittedName>
        <fullName evidence="1">Uncharacterized protein</fullName>
    </submittedName>
</protein>
<evidence type="ECO:0000313" key="1">
    <source>
        <dbReference type="EMBL" id="ADW08991.1"/>
    </source>
</evidence>
<sequence>MPWAFRLPFLNWSSPAAHLRCWQWLTLRPSILSLSAVPQTSKSVPRFLVRAPRGCVALLTPLRPLIRRWYPRRFSRPRGWGTALSATSGSTTRPRMSTWPDLRLELLRMVRVASRPSWIRETGRAGPVFLASSFVLGSAR</sequence>